<name>A0ABT9ELU7_9SPHN</name>
<evidence type="ECO:0000313" key="2">
    <source>
        <dbReference type="EMBL" id="MDP1027763.1"/>
    </source>
</evidence>
<evidence type="ECO:0000313" key="3">
    <source>
        <dbReference type="Proteomes" id="UP001230685"/>
    </source>
</evidence>
<dbReference type="EMBL" id="JAUUDS010000005">
    <property type="protein sequence ID" value="MDP1027763.1"/>
    <property type="molecule type" value="Genomic_DNA"/>
</dbReference>
<protein>
    <submittedName>
        <fullName evidence="2">Uncharacterized protein</fullName>
    </submittedName>
</protein>
<keyword evidence="3" id="KW-1185">Reference proteome</keyword>
<gene>
    <name evidence="2" type="ORF">Q5H91_11100</name>
</gene>
<comment type="caution">
    <text evidence="2">The sequence shown here is derived from an EMBL/GenBank/DDBJ whole genome shotgun (WGS) entry which is preliminary data.</text>
</comment>
<dbReference type="Proteomes" id="UP001230685">
    <property type="component" value="Unassembled WGS sequence"/>
</dbReference>
<sequence>MIPASFDEAEEQQRTGHLIRHGWVQDEAAADASEQVPHEVDVQNIAGHERRSVRNACFRQPGAERNHVGVPRYQFLHHQGSDLPGSSDHQYRHASSKA</sequence>
<organism evidence="2 3">
    <name type="scientific">Sphingomonas aurea</name>
    <dbReference type="NCBI Taxonomy" id="3063994"/>
    <lineage>
        <taxon>Bacteria</taxon>
        <taxon>Pseudomonadati</taxon>
        <taxon>Pseudomonadota</taxon>
        <taxon>Alphaproteobacteria</taxon>
        <taxon>Sphingomonadales</taxon>
        <taxon>Sphingomonadaceae</taxon>
        <taxon>Sphingomonas</taxon>
    </lineage>
</organism>
<accession>A0ABT9ELU7</accession>
<proteinExistence type="predicted"/>
<reference evidence="2 3" key="1">
    <citation type="submission" date="2023-07" db="EMBL/GenBank/DDBJ databases">
        <authorList>
            <person name="Kim M.K."/>
        </authorList>
    </citation>
    <scope>NUCLEOTIDE SEQUENCE [LARGE SCALE GENOMIC DNA]</scope>
    <source>
        <strain evidence="2 3">KR1UV-12</strain>
    </source>
</reference>
<evidence type="ECO:0000256" key="1">
    <source>
        <dbReference type="SAM" id="MobiDB-lite"/>
    </source>
</evidence>
<feature type="region of interest" description="Disordered" evidence="1">
    <location>
        <begin position="77"/>
        <end position="98"/>
    </location>
</feature>